<evidence type="ECO:0000313" key="2">
    <source>
        <dbReference type="Proteomes" id="UP000499080"/>
    </source>
</evidence>
<gene>
    <name evidence="1" type="ORF">AVEN_91755_1</name>
</gene>
<keyword evidence="2" id="KW-1185">Reference proteome</keyword>
<dbReference type="AlphaFoldDB" id="A0A4Y2HV50"/>
<evidence type="ECO:0000313" key="1">
    <source>
        <dbReference type="EMBL" id="GBM69172.1"/>
    </source>
</evidence>
<comment type="caution">
    <text evidence="1">The sequence shown here is derived from an EMBL/GenBank/DDBJ whole genome shotgun (WGS) entry which is preliminary data.</text>
</comment>
<dbReference type="OrthoDB" id="6431520at2759"/>
<proteinExistence type="predicted"/>
<name>A0A4Y2HV50_ARAVE</name>
<dbReference type="Proteomes" id="UP000499080">
    <property type="component" value="Unassembled WGS sequence"/>
</dbReference>
<reference evidence="1 2" key="1">
    <citation type="journal article" date="2019" name="Sci. Rep.">
        <title>Orb-weaving spider Araneus ventricosus genome elucidates the spidroin gene catalogue.</title>
        <authorList>
            <person name="Kono N."/>
            <person name="Nakamura H."/>
            <person name="Ohtoshi R."/>
            <person name="Moran D.A.P."/>
            <person name="Shinohara A."/>
            <person name="Yoshida Y."/>
            <person name="Fujiwara M."/>
            <person name="Mori M."/>
            <person name="Tomita M."/>
            <person name="Arakawa K."/>
        </authorList>
    </citation>
    <scope>NUCLEOTIDE SEQUENCE [LARGE SCALE GENOMIC DNA]</scope>
</reference>
<accession>A0A4Y2HV50</accession>
<protein>
    <submittedName>
        <fullName evidence="1">Uncharacterized protein</fullName>
    </submittedName>
</protein>
<sequence>MASSSCIAIPILLSKLKNCCESSSGKSEVNPLQLRFGAQSGFQTLIWNTVLFRDSCENSCRALAQGTGHNFCQAWLNKLALRSNKCLNTRIFDDYVEK</sequence>
<dbReference type="EMBL" id="BGPR01002182">
    <property type="protein sequence ID" value="GBM69172.1"/>
    <property type="molecule type" value="Genomic_DNA"/>
</dbReference>
<organism evidence="1 2">
    <name type="scientific">Araneus ventricosus</name>
    <name type="common">Orbweaver spider</name>
    <name type="synonym">Epeira ventricosa</name>
    <dbReference type="NCBI Taxonomy" id="182803"/>
    <lineage>
        <taxon>Eukaryota</taxon>
        <taxon>Metazoa</taxon>
        <taxon>Ecdysozoa</taxon>
        <taxon>Arthropoda</taxon>
        <taxon>Chelicerata</taxon>
        <taxon>Arachnida</taxon>
        <taxon>Araneae</taxon>
        <taxon>Araneomorphae</taxon>
        <taxon>Entelegynae</taxon>
        <taxon>Araneoidea</taxon>
        <taxon>Araneidae</taxon>
        <taxon>Araneus</taxon>
    </lineage>
</organism>